<feature type="region of interest" description="Disordered" evidence="6">
    <location>
        <begin position="42"/>
        <end position="93"/>
    </location>
</feature>
<dbReference type="Pfam" id="PF04130">
    <property type="entry name" value="GCP_C_terminal"/>
    <property type="match status" value="1"/>
</dbReference>
<accession>J4GMV9</accession>
<dbReference type="PANTHER" id="PTHR19302:SF70">
    <property type="entry name" value="GAMMA-TUBULIN COMPLEX COMPONENT 6"/>
    <property type="match status" value="1"/>
</dbReference>
<dbReference type="GO" id="GO:0000930">
    <property type="term" value="C:gamma-tubulin complex"/>
    <property type="evidence" value="ECO:0007669"/>
    <property type="project" value="TreeGrafter"/>
</dbReference>
<proteinExistence type="inferred from homology"/>
<keyword evidence="3 5" id="KW-0493">Microtubule</keyword>
<keyword evidence="9" id="KW-1185">Reference proteome</keyword>
<evidence type="ECO:0000256" key="1">
    <source>
        <dbReference type="ARBA" id="ARBA00010337"/>
    </source>
</evidence>
<comment type="subcellular location">
    <subcellularLocation>
        <location evidence="5">Cytoplasm</location>
        <location evidence="5">Cytoskeleton</location>
        <location evidence="5">Microtubule organizing center</location>
    </subcellularLocation>
</comment>
<organism evidence="8 9">
    <name type="scientific">Fibroporia radiculosa</name>
    <dbReference type="NCBI Taxonomy" id="599839"/>
    <lineage>
        <taxon>Eukaryota</taxon>
        <taxon>Fungi</taxon>
        <taxon>Dikarya</taxon>
        <taxon>Basidiomycota</taxon>
        <taxon>Agaricomycotina</taxon>
        <taxon>Agaricomycetes</taxon>
        <taxon>Polyporales</taxon>
        <taxon>Fibroporiaceae</taxon>
        <taxon>Fibroporia</taxon>
    </lineage>
</organism>
<dbReference type="GO" id="GO:0000278">
    <property type="term" value="P:mitotic cell cycle"/>
    <property type="evidence" value="ECO:0007669"/>
    <property type="project" value="TreeGrafter"/>
</dbReference>
<evidence type="ECO:0000313" key="8">
    <source>
        <dbReference type="EMBL" id="CCM00410.1"/>
    </source>
</evidence>
<dbReference type="GO" id="GO:0031122">
    <property type="term" value="P:cytoplasmic microtubule organization"/>
    <property type="evidence" value="ECO:0007669"/>
    <property type="project" value="TreeGrafter"/>
</dbReference>
<evidence type="ECO:0000256" key="2">
    <source>
        <dbReference type="ARBA" id="ARBA00022490"/>
    </source>
</evidence>
<dbReference type="GeneID" id="24095321"/>
<dbReference type="RefSeq" id="XP_012179693.1">
    <property type="nucleotide sequence ID" value="XM_012324303.1"/>
</dbReference>
<dbReference type="HOGENOM" id="CLU_011863_1_0_1"/>
<dbReference type="GO" id="GO:0051321">
    <property type="term" value="P:meiotic cell cycle"/>
    <property type="evidence" value="ECO:0007669"/>
    <property type="project" value="TreeGrafter"/>
</dbReference>
<comment type="similarity">
    <text evidence="1 5">Belongs to the TUBGCP family.</text>
</comment>
<dbReference type="GO" id="GO:0043015">
    <property type="term" value="F:gamma-tubulin binding"/>
    <property type="evidence" value="ECO:0007669"/>
    <property type="project" value="InterPro"/>
</dbReference>
<gene>
    <name evidence="8" type="ORF">FIBRA_02440</name>
</gene>
<protein>
    <recommendedName>
        <fullName evidence="5">Spindle pole body component</fullName>
    </recommendedName>
</protein>
<dbReference type="STRING" id="599839.J4GMV9"/>
<dbReference type="PANTHER" id="PTHR19302">
    <property type="entry name" value="GAMMA TUBULIN COMPLEX PROTEIN"/>
    <property type="match status" value="1"/>
</dbReference>
<dbReference type="Gene3D" id="1.20.120.1900">
    <property type="entry name" value="Gamma-tubulin complex, C-terminal domain"/>
    <property type="match status" value="1"/>
</dbReference>
<dbReference type="GO" id="GO:0051011">
    <property type="term" value="F:microtubule minus-end binding"/>
    <property type="evidence" value="ECO:0007669"/>
    <property type="project" value="TreeGrafter"/>
</dbReference>
<keyword evidence="4 5" id="KW-0206">Cytoskeleton</keyword>
<name>J4GMV9_9APHY</name>
<dbReference type="InterPro" id="IPR040457">
    <property type="entry name" value="GCP_C"/>
</dbReference>
<evidence type="ECO:0000313" key="9">
    <source>
        <dbReference type="Proteomes" id="UP000006352"/>
    </source>
</evidence>
<dbReference type="InParanoid" id="J4GMV9"/>
<dbReference type="GO" id="GO:0007020">
    <property type="term" value="P:microtubule nucleation"/>
    <property type="evidence" value="ECO:0007669"/>
    <property type="project" value="InterPro"/>
</dbReference>
<feature type="region of interest" description="Disordered" evidence="6">
    <location>
        <begin position="604"/>
        <end position="624"/>
    </location>
</feature>
<sequence>MEVFTSNSFILPPRSEYPPIHPIPEIHPTFFIPRLAKTPPNPILDSLAGESDKPKRLTSDNTFSHESPISRENARASPDVVQQQGEHSWDRSTSQEHSAATCILSWDALRLPFNTIKNSPGILSQQTSQAFASVRYYIRPPFRDPRVRLLYVDAEALFQSLKSLLFGVSSALHIWDPRLETFILKGIPSGMKGVIVLTGIDEAISSSLLERFMNIGTLSRRLENTLDQKSRTVPVYPIIHSFNHALSSILMYLRHYMTNVCLSPLQDARHSAEPLAKLLTIWMDLNEVEEVLHEIFSLCGQARTPNSTPGLLSRVYECLGIYLERRSSPLVAAILAYILTICSEDFFLEACKSVGYVSTRRSETGASAVGILDGDNFASPFTYSDHHSDIDYGSCQDSKNQEIPPSFMKPGLVDALSRARRSLKLLQQADPNHALFRDVHNHRTIGWIWREDEISAAWADGLSRPKREYKSQAPTALSSDTDFGVSRAYMEALQQFAVFDGLPGTHIQSTATSSTMTASSQIHLFVENFPRSLPALTPTLSHLTDLVFLPLAEHADSLSGALVSLFLSSTHLNFRLHLVLLRSYLLLTSHSFKVRLSAALFSDSDDNPQTSRGHPSSNSTSAQAIDHGSQRWAVGLSPNLTNGDIWPPGGADLRFHLRTVIIDTLEDAFKKSLRRQFGEGTITRVIREAEHRLGFAIRDLPTGTGKEAWLDPSSIEALDFLYLDYQPPKPLDVLITPGTISKYHRMFAFQLRLMRVHSVIATIFRLTRKASHPLFPTLARSNELLIHFRFVTHSFVLSLSSYLYDRVIAGTFDAFLDKLRPPSQDATPSRSPAFSDVFSLAESHSQMMDDILSACLLRSGQKSVGDLLRGCLDIVVEFGILAGERYMDRLPEYRAAVALENVWNRFRNRISTLVKVLKALVQKGSGYSHLPAGPPEPHLSNNLGDPSRYWHDLLTRLDTTDWWDAL</sequence>
<keyword evidence="2 5" id="KW-0963">Cytoplasm</keyword>
<dbReference type="EMBL" id="HE796981">
    <property type="protein sequence ID" value="CCM00410.1"/>
    <property type="molecule type" value="Genomic_DNA"/>
</dbReference>
<feature type="compositionally biased region" description="Polar residues" evidence="6">
    <location>
        <begin position="607"/>
        <end position="623"/>
    </location>
</feature>
<dbReference type="OrthoDB" id="775571at2759"/>
<dbReference type="InterPro" id="IPR007259">
    <property type="entry name" value="GCP"/>
</dbReference>
<evidence type="ECO:0000256" key="5">
    <source>
        <dbReference type="RuleBase" id="RU363050"/>
    </source>
</evidence>
<dbReference type="GO" id="GO:0005874">
    <property type="term" value="C:microtubule"/>
    <property type="evidence" value="ECO:0007669"/>
    <property type="project" value="UniProtKB-KW"/>
</dbReference>
<dbReference type="GO" id="GO:0051225">
    <property type="term" value="P:spindle assembly"/>
    <property type="evidence" value="ECO:0007669"/>
    <property type="project" value="TreeGrafter"/>
</dbReference>
<evidence type="ECO:0000259" key="7">
    <source>
        <dbReference type="Pfam" id="PF04130"/>
    </source>
</evidence>
<dbReference type="AlphaFoldDB" id="J4GMV9"/>
<reference evidence="8 9" key="1">
    <citation type="journal article" date="2012" name="Appl. Environ. Microbiol.">
        <title>Short-read sequencing for genomic analysis of the brown rot fungus Fibroporia radiculosa.</title>
        <authorList>
            <person name="Tang J.D."/>
            <person name="Perkins A.D."/>
            <person name="Sonstegard T.S."/>
            <person name="Schroeder S.G."/>
            <person name="Burgess S.C."/>
            <person name="Diehl S.V."/>
        </authorList>
    </citation>
    <scope>NUCLEOTIDE SEQUENCE [LARGE SCALE GENOMIC DNA]</scope>
    <source>
        <strain evidence="8 9">TFFH 294</strain>
    </source>
</reference>
<evidence type="ECO:0000256" key="4">
    <source>
        <dbReference type="ARBA" id="ARBA00023212"/>
    </source>
</evidence>
<dbReference type="InterPro" id="IPR042241">
    <property type="entry name" value="GCP_C_sf"/>
</dbReference>
<dbReference type="GO" id="GO:0005816">
    <property type="term" value="C:spindle pole body"/>
    <property type="evidence" value="ECO:0007669"/>
    <property type="project" value="UniProtKB-ARBA"/>
</dbReference>
<dbReference type="Proteomes" id="UP000006352">
    <property type="component" value="Unassembled WGS sequence"/>
</dbReference>
<feature type="domain" description="Gamma tubulin complex component C-terminal" evidence="7">
    <location>
        <begin position="576"/>
        <end position="963"/>
    </location>
</feature>
<evidence type="ECO:0000256" key="3">
    <source>
        <dbReference type="ARBA" id="ARBA00022701"/>
    </source>
</evidence>
<evidence type="ECO:0000256" key="6">
    <source>
        <dbReference type="SAM" id="MobiDB-lite"/>
    </source>
</evidence>
<dbReference type="GO" id="GO:0000922">
    <property type="term" value="C:spindle pole"/>
    <property type="evidence" value="ECO:0007669"/>
    <property type="project" value="InterPro"/>
</dbReference>